<evidence type="ECO:0000256" key="1">
    <source>
        <dbReference type="ARBA" id="ARBA00005641"/>
    </source>
</evidence>
<keyword evidence="3 4" id="KW-0326">Glycosidase</keyword>
<evidence type="ECO:0000256" key="2">
    <source>
        <dbReference type="ARBA" id="ARBA00022801"/>
    </source>
</evidence>
<feature type="chain" id="PRO_5047520664" evidence="5">
    <location>
        <begin position="18"/>
        <end position="509"/>
    </location>
</feature>
<dbReference type="InterPro" id="IPR041036">
    <property type="entry name" value="GH5_C"/>
</dbReference>
<evidence type="ECO:0000256" key="5">
    <source>
        <dbReference type="SAM" id="SignalP"/>
    </source>
</evidence>
<dbReference type="Pfam" id="PF00150">
    <property type="entry name" value="Cellulase"/>
    <property type="match status" value="1"/>
</dbReference>
<dbReference type="SUPFAM" id="SSF51445">
    <property type="entry name" value="(Trans)glycosidases"/>
    <property type="match status" value="1"/>
</dbReference>
<keyword evidence="2 4" id="KW-0378">Hydrolase</keyword>
<evidence type="ECO:0000259" key="6">
    <source>
        <dbReference type="Pfam" id="PF00150"/>
    </source>
</evidence>
<dbReference type="InterPro" id="IPR052066">
    <property type="entry name" value="Glycosphingolipid_Hydrolases"/>
</dbReference>
<evidence type="ECO:0000313" key="8">
    <source>
        <dbReference type="EMBL" id="KAJ4461998.1"/>
    </source>
</evidence>
<sequence length="509" mass="57220">MPSRGLFLLLLVVAVRAAPFHVDPTTQHIIDEFGRTRLFHGLNAVYKIPPWHPELEGFDAQNSFSEIDAQNLVSWGFNHVRLGVMWPGVQPTSTTTDTEYLNTMGRMIDLLHSYNISTLVDCHQDILSRKLCGEGAPDWAISTTNGLAFSHPSAHKFTVDPVTQYPDLKDCLSHPFFVYYMSDQACLASQHLYNNTGILQDKFVEYWSSVVAALKGHEGVMGYELLNEPWPGDIYTNPLLIGLSGYADKHNLVPMYRRLHEAIRRIDTDHMIFFEPAVTDYWTSGFQEGPGGKEYNDRQVYSYHIYCSLDTNRTDPRSKTVCKGEDSESWATRKKDIKRLGCGSFLTEFGASTDHSIAIHELNYMGNQADKYMENWDYWQFKYFQDLTTADALEGFYDSNGNLEVSKVRALSRTFAPAIAGVPVSMAFDPETALYNLKYNPNPAAKGPTEIYLNEAWYYPHGFDVTITPPGAAQWAKVATNRIEVTHTAASRGTTVQITITPVAAAATV</sequence>
<keyword evidence="9" id="KW-1185">Reference proteome</keyword>
<feature type="signal peptide" evidence="5">
    <location>
        <begin position="1"/>
        <end position="17"/>
    </location>
</feature>
<feature type="domain" description="Glycoside hydrolase family 5 C-terminal" evidence="7">
    <location>
        <begin position="413"/>
        <end position="500"/>
    </location>
</feature>
<dbReference type="InterPro" id="IPR013780">
    <property type="entry name" value="Glyco_hydro_b"/>
</dbReference>
<dbReference type="PANTHER" id="PTHR31308">
    <property type="match status" value="1"/>
</dbReference>
<protein>
    <submittedName>
        <fullName evidence="8">Glycoside hydrolase</fullName>
    </submittedName>
</protein>
<reference evidence="8" key="1">
    <citation type="journal article" date="2022" name="bioRxiv">
        <title>Genomics of Preaxostyla Flagellates Illuminates Evolutionary Transitions and the Path Towards Mitochondrial Loss.</title>
        <authorList>
            <person name="Novak L.V.F."/>
            <person name="Treitli S.C."/>
            <person name="Pyrih J."/>
            <person name="Halakuc P."/>
            <person name="Pipaliya S.V."/>
            <person name="Vacek V."/>
            <person name="Brzon O."/>
            <person name="Soukal P."/>
            <person name="Eme L."/>
            <person name="Dacks J.B."/>
            <person name="Karnkowska A."/>
            <person name="Elias M."/>
            <person name="Hampl V."/>
        </authorList>
    </citation>
    <scope>NUCLEOTIDE SEQUENCE</scope>
    <source>
        <strain evidence="8">RCP-MX</strain>
    </source>
</reference>
<dbReference type="Pfam" id="PF18564">
    <property type="entry name" value="Glyco_hydro_5_C"/>
    <property type="match status" value="1"/>
</dbReference>
<dbReference type="PANTHER" id="PTHR31308:SF3">
    <property type="entry name" value="ENDOGLYCOCERAMIDASE"/>
    <property type="match status" value="1"/>
</dbReference>
<keyword evidence="5" id="KW-0732">Signal</keyword>
<evidence type="ECO:0000313" key="9">
    <source>
        <dbReference type="Proteomes" id="UP001141327"/>
    </source>
</evidence>
<comment type="similarity">
    <text evidence="1 4">Belongs to the glycosyl hydrolase 5 (cellulase A) family.</text>
</comment>
<accession>A0ABQ8US91</accession>
<name>A0ABQ8US91_9EUKA</name>
<dbReference type="Gene3D" id="2.60.40.1180">
    <property type="entry name" value="Golgi alpha-mannosidase II"/>
    <property type="match status" value="1"/>
</dbReference>
<dbReference type="InterPro" id="IPR017853">
    <property type="entry name" value="GH"/>
</dbReference>
<evidence type="ECO:0000256" key="4">
    <source>
        <dbReference type="RuleBase" id="RU361153"/>
    </source>
</evidence>
<proteinExistence type="inferred from homology"/>
<feature type="domain" description="Glycoside hydrolase family 5" evidence="6">
    <location>
        <begin position="70"/>
        <end position="382"/>
    </location>
</feature>
<comment type="caution">
    <text evidence="8">The sequence shown here is derived from an EMBL/GenBank/DDBJ whole genome shotgun (WGS) entry which is preliminary data.</text>
</comment>
<organism evidence="8 9">
    <name type="scientific">Paratrimastix pyriformis</name>
    <dbReference type="NCBI Taxonomy" id="342808"/>
    <lineage>
        <taxon>Eukaryota</taxon>
        <taxon>Metamonada</taxon>
        <taxon>Preaxostyla</taxon>
        <taxon>Paratrimastigidae</taxon>
        <taxon>Paratrimastix</taxon>
    </lineage>
</organism>
<gene>
    <name evidence="8" type="ORF">PAPYR_1155</name>
</gene>
<dbReference type="EMBL" id="JAPMOS010000004">
    <property type="protein sequence ID" value="KAJ4461998.1"/>
    <property type="molecule type" value="Genomic_DNA"/>
</dbReference>
<dbReference type="Gene3D" id="3.20.20.80">
    <property type="entry name" value="Glycosidases"/>
    <property type="match status" value="1"/>
</dbReference>
<dbReference type="Proteomes" id="UP001141327">
    <property type="component" value="Unassembled WGS sequence"/>
</dbReference>
<evidence type="ECO:0000256" key="3">
    <source>
        <dbReference type="ARBA" id="ARBA00023295"/>
    </source>
</evidence>
<evidence type="ECO:0000259" key="7">
    <source>
        <dbReference type="Pfam" id="PF18564"/>
    </source>
</evidence>
<dbReference type="InterPro" id="IPR001547">
    <property type="entry name" value="Glyco_hydro_5"/>
</dbReference>
<dbReference type="GO" id="GO:0016787">
    <property type="term" value="F:hydrolase activity"/>
    <property type="evidence" value="ECO:0007669"/>
    <property type="project" value="UniProtKB-KW"/>
</dbReference>